<sequence length="437" mass="46079">MSARSISRRTTLAAGMATASAAALTGCSRFGASGGGTDADSVQLTVMTWADAQRAADLETVFAAYHEANPGVTVKLEWMDVGSYPDKLNTRFAAGNPPDVMFIVGRWLGEYASRGALADLSTYPDQLDLSPLDDSVLASSRLDGKLYGVPTGTTSPGLVYNTQILGDAGLTLPDTDTWTWQQFHDFNVAITEATGRQTYGTGYYIPWPPTISQWAGQHGQSLYTEDGALGMSAQTLAEYFEMTVALRDAGGYAPAGSLDDQGTTVEDSALGKGFVASQTIPANVFADYNSALDGKLTLVRLPGEVPTPGYQVTPTLLWSQASASPHPEEAAALIDHLTNDPASFEVRSAGLGLPVNPQVATEVAATLPPDGQTFADFLIGLQDEDLPPYYLEPAGAGEIANNLVSIATEVEFGRMTPQQAGEKFVTDAQASLDRAAS</sequence>
<gene>
    <name evidence="2" type="ORF">AB2L27_05815</name>
</gene>
<dbReference type="Proteomes" id="UP001565927">
    <property type="component" value="Unassembled WGS sequence"/>
</dbReference>
<dbReference type="PROSITE" id="PS51318">
    <property type="entry name" value="TAT"/>
    <property type="match status" value="1"/>
</dbReference>
<dbReference type="InterPro" id="IPR006311">
    <property type="entry name" value="TAT_signal"/>
</dbReference>
<dbReference type="PANTHER" id="PTHR43649">
    <property type="entry name" value="ARABINOSE-BINDING PROTEIN-RELATED"/>
    <property type="match status" value="1"/>
</dbReference>
<feature type="chain" id="PRO_5047498377" evidence="1">
    <location>
        <begin position="22"/>
        <end position="437"/>
    </location>
</feature>
<dbReference type="Pfam" id="PF01547">
    <property type="entry name" value="SBP_bac_1"/>
    <property type="match status" value="1"/>
</dbReference>
<dbReference type="PROSITE" id="PS51257">
    <property type="entry name" value="PROKAR_LIPOPROTEIN"/>
    <property type="match status" value="1"/>
</dbReference>
<feature type="signal peptide" evidence="1">
    <location>
        <begin position="1"/>
        <end position="21"/>
    </location>
</feature>
<reference evidence="2 3" key="1">
    <citation type="submission" date="2024-07" db="EMBL/GenBank/DDBJ databases">
        <authorList>
            <person name="Thanompreechachai J."/>
            <person name="Duangmal K."/>
        </authorList>
    </citation>
    <scope>NUCLEOTIDE SEQUENCE [LARGE SCALE GENOMIC DNA]</scope>
    <source>
        <strain evidence="2 3">LSe6-4</strain>
    </source>
</reference>
<accession>A0ABV4H0R2</accession>
<evidence type="ECO:0000256" key="1">
    <source>
        <dbReference type="SAM" id="SignalP"/>
    </source>
</evidence>
<dbReference type="SUPFAM" id="SSF53850">
    <property type="entry name" value="Periplasmic binding protein-like II"/>
    <property type="match status" value="1"/>
</dbReference>
<dbReference type="PANTHER" id="PTHR43649:SF12">
    <property type="entry name" value="DIACETYLCHITOBIOSE BINDING PROTEIN DASA"/>
    <property type="match status" value="1"/>
</dbReference>
<protein>
    <submittedName>
        <fullName evidence="2">ABC transporter substrate-binding protein</fullName>
    </submittedName>
</protein>
<comment type="caution">
    <text evidence="2">The sequence shown here is derived from an EMBL/GenBank/DDBJ whole genome shotgun (WGS) entry which is preliminary data.</text>
</comment>
<dbReference type="InterPro" id="IPR006059">
    <property type="entry name" value="SBP"/>
</dbReference>
<evidence type="ECO:0000313" key="3">
    <source>
        <dbReference type="Proteomes" id="UP001565927"/>
    </source>
</evidence>
<organism evidence="2 3">
    <name type="scientific">Kineococcus halophytocola</name>
    <dbReference type="NCBI Taxonomy" id="3234027"/>
    <lineage>
        <taxon>Bacteria</taxon>
        <taxon>Bacillati</taxon>
        <taxon>Actinomycetota</taxon>
        <taxon>Actinomycetes</taxon>
        <taxon>Kineosporiales</taxon>
        <taxon>Kineosporiaceae</taxon>
        <taxon>Kineococcus</taxon>
    </lineage>
</organism>
<dbReference type="InterPro" id="IPR050490">
    <property type="entry name" value="Bact_solute-bd_prot1"/>
</dbReference>
<dbReference type="EMBL" id="JBGFTU010000005">
    <property type="protein sequence ID" value="MEZ0164283.1"/>
    <property type="molecule type" value="Genomic_DNA"/>
</dbReference>
<dbReference type="RefSeq" id="WP_370440528.1">
    <property type="nucleotide sequence ID" value="NZ_JBGFTU010000005.1"/>
</dbReference>
<keyword evidence="1" id="KW-0732">Signal</keyword>
<dbReference type="Gene3D" id="3.40.190.10">
    <property type="entry name" value="Periplasmic binding protein-like II"/>
    <property type="match status" value="2"/>
</dbReference>
<name>A0ABV4H0R2_9ACTN</name>
<keyword evidence="3" id="KW-1185">Reference proteome</keyword>
<evidence type="ECO:0000313" key="2">
    <source>
        <dbReference type="EMBL" id="MEZ0164283.1"/>
    </source>
</evidence>
<proteinExistence type="predicted"/>